<gene>
    <name evidence="2" type="ORF">LWC34_31685</name>
</gene>
<accession>A0ABS8ZHS1</accession>
<dbReference type="RefSeq" id="WP_233728724.1">
    <property type="nucleotide sequence ID" value="NZ_JAJVCN010000002.1"/>
</dbReference>
<sequence length="110" mass="11685">MSAPTTLASVGGSLAAEVTPERLLISGQVLTSGLSVLLETIAHTLTSAEFVGDCVLDERRVLTAQLRMLQRDAAVIARRALQRQRFGKHPAAEEMSTADEIAAHQSEGST</sequence>
<evidence type="ECO:0000256" key="1">
    <source>
        <dbReference type="SAM" id="MobiDB-lite"/>
    </source>
</evidence>
<protein>
    <recommendedName>
        <fullName evidence="4">Transposase TnpC homeodomain domain-containing protein</fullName>
    </recommendedName>
</protein>
<proteinExistence type="predicted"/>
<organism evidence="2 3">
    <name type="scientific">Kibdelosporangium philippinense</name>
    <dbReference type="NCBI Taxonomy" id="211113"/>
    <lineage>
        <taxon>Bacteria</taxon>
        <taxon>Bacillati</taxon>
        <taxon>Actinomycetota</taxon>
        <taxon>Actinomycetes</taxon>
        <taxon>Pseudonocardiales</taxon>
        <taxon>Pseudonocardiaceae</taxon>
        <taxon>Kibdelosporangium</taxon>
    </lineage>
</organism>
<reference evidence="2 3" key="1">
    <citation type="submission" date="2021-12" db="EMBL/GenBank/DDBJ databases">
        <title>Genome sequence of Kibdelosporangium philippinense ATCC 49844.</title>
        <authorList>
            <person name="Fedorov E.A."/>
            <person name="Omeragic M."/>
            <person name="Shalygina K.F."/>
            <person name="Maclea K.S."/>
        </authorList>
    </citation>
    <scope>NUCLEOTIDE SEQUENCE [LARGE SCALE GENOMIC DNA]</scope>
    <source>
        <strain evidence="2 3">ATCC 49844</strain>
    </source>
</reference>
<dbReference type="Gene3D" id="3.30.830.10">
    <property type="entry name" value="Metalloenzyme, LuxS/M16 peptidase-like"/>
    <property type="match status" value="1"/>
</dbReference>
<dbReference type="SUPFAM" id="SSF63411">
    <property type="entry name" value="LuxS/MPP-like metallohydrolase"/>
    <property type="match status" value="1"/>
</dbReference>
<dbReference type="EMBL" id="JAJVCN010000002">
    <property type="protein sequence ID" value="MCE7007349.1"/>
    <property type="molecule type" value="Genomic_DNA"/>
</dbReference>
<comment type="caution">
    <text evidence="2">The sequence shown here is derived from an EMBL/GenBank/DDBJ whole genome shotgun (WGS) entry which is preliminary data.</text>
</comment>
<dbReference type="InterPro" id="IPR011249">
    <property type="entry name" value="Metalloenz_LuxS/M16"/>
</dbReference>
<keyword evidence="3" id="KW-1185">Reference proteome</keyword>
<evidence type="ECO:0000313" key="3">
    <source>
        <dbReference type="Proteomes" id="UP001521150"/>
    </source>
</evidence>
<name>A0ABS8ZHS1_9PSEU</name>
<evidence type="ECO:0000313" key="2">
    <source>
        <dbReference type="EMBL" id="MCE7007349.1"/>
    </source>
</evidence>
<dbReference type="Proteomes" id="UP001521150">
    <property type="component" value="Unassembled WGS sequence"/>
</dbReference>
<feature type="region of interest" description="Disordered" evidence="1">
    <location>
        <begin position="87"/>
        <end position="110"/>
    </location>
</feature>
<evidence type="ECO:0008006" key="4">
    <source>
        <dbReference type="Google" id="ProtNLM"/>
    </source>
</evidence>